<dbReference type="Gene3D" id="3.40.47.10">
    <property type="match status" value="1"/>
</dbReference>
<dbReference type="GO" id="GO:0016746">
    <property type="term" value="F:acyltransferase activity"/>
    <property type="evidence" value="ECO:0007669"/>
    <property type="project" value="InterPro"/>
</dbReference>
<dbReference type="InterPro" id="IPR050521">
    <property type="entry name" value="3-ketoacyl-CoA_Thiolase"/>
</dbReference>
<dbReference type="OrthoDB" id="340898at2"/>
<dbReference type="STRING" id="869212.Turpa_1055"/>
<dbReference type="SUPFAM" id="SSF53901">
    <property type="entry name" value="Thiolase-like"/>
    <property type="match status" value="1"/>
</dbReference>
<protein>
    <submittedName>
        <fullName evidence="2">Acetyl-CoA acetyltransferase</fullName>
    </submittedName>
</protein>
<gene>
    <name evidence="2" type="ordered locus">Turpa_1055</name>
</gene>
<feature type="domain" description="Thiolase C-terminal" evidence="1">
    <location>
        <begin position="270"/>
        <end position="401"/>
    </location>
</feature>
<dbReference type="RefSeq" id="WP_014802222.1">
    <property type="nucleotide sequence ID" value="NC_018020.1"/>
</dbReference>
<dbReference type="HOGENOM" id="CLU_542835_0_0_12"/>
<evidence type="ECO:0000259" key="1">
    <source>
        <dbReference type="Pfam" id="PF22691"/>
    </source>
</evidence>
<dbReference type="AlphaFoldDB" id="I4B347"/>
<dbReference type="PANTHER" id="PTHR42689">
    <property type="entry name" value="ACETYL-COA ACYLTRANSFERASE FADA2 (3-KETOACYL-COA THIOLASE) (BETA-KETOTHIOLASE)-RELATED"/>
    <property type="match status" value="1"/>
</dbReference>
<sequence>MPAIIAAAADAIQREIEVQLTGESTYKSLLLEEKLSLFINTAATKMAMGIGTDFAALRPYITDFVSCGASIYDAHHTMDTVKRASHLGLSGIEVHSVDLGGASIPAALEIARRLCESEPRAVLIAGSEAPRSLTASSRYYREVNDALLHKELELHTQANLISLYALFADRLMFDHNLTQAQVDAITTFYRNQAQANPRAATCGKPLREGELQRFLAGPYATPMVAVATDHAVAILVVSDALLPRLKKELQLKLADEPLYIAGVGSNFTDKYVSLRRDFSTPAKVAAERAFARSGVSPLDIDYAWIYDCFTLMLVKQAARYFNLEFNSVADSLAKGYIELNGKKVFVNQSGGILNTQAAISLSAATGLIDILEQAQKNPQARTFLFGGNGGLDTVNSVAILTRSPRAPKPALISEERLPAQRAQALREGEVVTLYAAVMVRFNPGTDTPFALGAFRRGDGSLCLLHIQDQAGKGLKETHSLVRDKTQAQIRFVENKPLAVLLD</sequence>
<dbReference type="EMBL" id="CP002959">
    <property type="protein sequence ID" value="AFM11704.1"/>
    <property type="molecule type" value="Genomic_DNA"/>
</dbReference>
<keyword evidence="3" id="KW-1185">Reference proteome</keyword>
<dbReference type="PANTHER" id="PTHR42689:SF1">
    <property type="entry name" value="ACETYL-COA ACYLTRANSFERASE FADA2 (3-KETOACYL-COA THIOLASE) (BETA-KETOTHIOLASE)-RELATED"/>
    <property type="match status" value="1"/>
</dbReference>
<organism evidence="2 3">
    <name type="scientific">Turneriella parva (strain ATCC BAA-1111 / DSM 21527 / NCTC 11395 / H)</name>
    <name type="common">Leptospira parva</name>
    <dbReference type="NCBI Taxonomy" id="869212"/>
    <lineage>
        <taxon>Bacteria</taxon>
        <taxon>Pseudomonadati</taxon>
        <taxon>Spirochaetota</taxon>
        <taxon>Spirochaetia</taxon>
        <taxon>Leptospirales</taxon>
        <taxon>Leptospiraceae</taxon>
        <taxon>Turneriella</taxon>
    </lineage>
</organism>
<dbReference type="PATRIC" id="fig|869212.3.peg.1032"/>
<dbReference type="InterPro" id="IPR016039">
    <property type="entry name" value="Thiolase-like"/>
</dbReference>
<dbReference type="Proteomes" id="UP000006048">
    <property type="component" value="Chromosome"/>
</dbReference>
<proteinExistence type="predicted"/>
<dbReference type="KEGG" id="tpx:Turpa_1055"/>
<dbReference type="InterPro" id="IPR055140">
    <property type="entry name" value="Thiolase_C_2"/>
</dbReference>
<dbReference type="Pfam" id="PF22691">
    <property type="entry name" value="Thiolase_C_1"/>
    <property type="match status" value="1"/>
</dbReference>
<name>I4B347_TURPD</name>
<reference evidence="2 3" key="1">
    <citation type="submission" date="2012-06" db="EMBL/GenBank/DDBJ databases">
        <title>The complete chromosome of genome of Turneriella parva DSM 21527.</title>
        <authorList>
            <consortium name="US DOE Joint Genome Institute (JGI-PGF)"/>
            <person name="Lucas S."/>
            <person name="Han J."/>
            <person name="Lapidus A."/>
            <person name="Bruce D."/>
            <person name="Goodwin L."/>
            <person name="Pitluck S."/>
            <person name="Peters L."/>
            <person name="Kyrpides N."/>
            <person name="Mavromatis K."/>
            <person name="Ivanova N."/>
            <person name="Mikhailova N."/>
            <person name="Chertkov O."/>
            <person name="Detter J.C."/>
            <person name="Tapia R."/>
            <person name="Han C."/>
            <person name="Land M."/>
            <person name="Hauser L."/>
            <person name="Markowitz V."/>
            <person name="Cheng J.-F."/>
            <person name="Hugenholtz P."/>
            <person name="Woyke T."/>
            <person name="Wu D."/>
            <person name="Gronow S."/>
            <person name="Wellnitz S."/>
            <person name="Brambilla E."/>
            <person name="Klenk H.-P."/>
            <person name="Eisen J.A."/>
        </authorList>
    </citation>
    <scope>NUCLEOTIDE SEQUENCE [LARGE SCALE GENOMIC DNA]</scope>
    <source>
        <strain evidence="3">ATCC BAA-1111 / DSM 21527 / NCTC 11395 / H</strain>
    </source>
</reference>
<dbReference type="GO" id="GO:0005829">
    <property type="term" value="C:cytosol"/>
    <property type="evidence" value="ECO:0007669"/>
    <property type="project" value="TreeGrafter"/>
</dbReference>
<evidence type="ECO:0000313" key="2">
    <source>
        <dbReference type="EMBL" id="AFM11704.1"/>
    </source>
</evidence>
<accession>I4B347</accession>
<evidence type="ECO:0000313" key="3">
    <source>
        <dbReference type="Proteomes" id="UP000006048"/>
    </source>
</evidence>